<protein>
    <recommendedName>
        <fullName evidence="1">Integrase core domain-containing protein</fullName>
    </recommendedName>
</protein>
<evidence type="ECO:0000259" key="1">
    <source>
        <dbReference type="Pfam" id="PF24764"/>
    </source>
</evidence>
<proteinExistence type="predicted"/>
<dbReference type="OrthoDB" id="3252187at2759"/>
<keyword evidence="3" id="KW-1185">Reference proteome</keyword>
<gene>
    <name evidence="2" type="ORF">AAE3_LOCUS1051</name>
</gene>
<dbReference type="AlphaFoldDB" id="A0A8S0WC42"/>
<name>A0A8S0WC42_CYCAE</name>
<dbReference type="EMBL" id="CACVBS010000002">
    <property type="protein sequence ID" value="CAA7258605.1"/>
    <property type="molecule type" value="Genomic_DNA"/>
</dbReference>
<evidence type="ECO:0000313" key="3">
    <source>
        <dbReference type="Proteomes" id="UP000467700"/>
    </source>
</evidence>
<accession>A0A8S0WC42</accession>
<evidence type="ECO:0000313" key="2">
    <source>
        <dbReference type="EMBL" id="CAA7258605.1"/>
    </source>
</evidence>
<organism evidence="2 3">
    <name type="scientific">Cyclocybe aegerita</name>
    <name type="common">Black poplar mushroom</name>
    <name type="synonym">Agrocybe aegerita</name>
    <dbReference type="NCBI Taxonomy" id="1973307"/>
    <lineage>
        <taxon>Eukaryota</taxon>
        <taxon>Fungi</taxon>
        <taxon>Dikarya</taxon>
        <taxon>Basidiomycota</taxon>
        <taxon>Agaricomycotina</taxon>
        <taxon>Agaricomycetes</taxon>
        <taxon>Agaricomycetidae</taxon>
        <taxon>Agaricales</taxon>
        <taxon>Agaricineae</taxon>
        <taxon>Bolbitiaceae</taxon>
        <taxon>Cyclocybe</taxon>
    </lineage>
</organism>
<sequence length="192" mass="21717">MTAQIGATWANLFMTLELRHGLDINNGSHIWLLQHIFLPLINFDLLLFAEGWNEHRIQIRDGPNRSPNDLFGFDMLVHGVRGDPLNEMMSPEELEVYGIDWEGLRDERLLESQQLNNGIEEGATSWIGQSGPPDHLNEVRVDSPNNPFTEETVAWLEDLIAPWRNGVGADDESHIELWAHALASAQSISNVF</sequence>
<dbReference type="InterPro" id="IPR058913">
    <property type="entry name" value="Integrase_dom_put"/>
</dbReference>
<reference evidence="2 3" key="1">
    <citation type="submission" date="2020-01" db="EMBL/GenBank/DDBJ databases">
        <authorList>
            <person name="Gupta K D."/>
        </authorList>
    </citation>
    <scope>NUCLEOTIDE SEQUENCE [LARGE SCALE GENOMIC DNA]</scope>
</reference>
<comment type="caution">
    <text evidence="2">The sequence shown here is derived from an EMBL/GenBank/DDBJ whole genome shotgun (WGS) entry which is preliminary data.</text>
</comment>
<dbReference type="Proteomes" id="UP000467700">
    <property type="component" value="Unassembled WGS sequence"/>
</dbReference>
<feature type="domain" description="Integrase core" evidence="1">
    <location>
        <begin position="4"/>
        <end position="76"/>
    </location>
</feature>
<dbReference type="Pfam" id="PF24764">
    <property type="entry name" value="rva_4"/>
    <property type="match status" value="1"/>
</dbReference>